<evidence type="ECO:0000313" key="2">
    <source>
        <dbReference type="Proteomes" id="UP000050761"/>
    </source>
</evidence>
<keyword evidence="2" id="KW-1185">Reference proteome</keyword>
<gene>
    <name evidence="1" type="ORF">HPBE_LOCUS385</name>
</gene>
<protein>
    <submittedName>
        <fullName evidence="1 3">Uncharacterized protein</fullName>
    </submittedName>
</protein>
<reference evidence="3" key="2">
    <citation type="submission" date="2019-09" db="UniProtKB">
        <authorList>
            <consortium name="WormBaseParasite"/>
        </authorList>
    </citation>
    <scope>IDENTIFICATION</scope>
</reference>
<evidence type="ECO:0000313" key="3">
    <source>
        <dbReference type="WBParaSite" id="HPBE_0000038401-mRNA-1"/>
    </source>
</evidence>
<proteinExistence type="predicted"/>
<dbReference type="Proteomes" id="UP000050761">
    <property type="component" value="Unassembled WGS sequence"/>
</dbReference>
<dbReference type="OrthoDB" id="5874297at2759"/>
<evidence type="ECO:0000313" key="1">
    <source>
        <dbReference type="EMBL" id="VDO18767.1"/>
    </source>
</evidence>
<organism evidence="2 3">
    <name type="scientific">Heligmosomoides polygyrus</name>
    <name type="common">Parasitic roundworm</name>
    <dbReference type="NCBI Taxonomy" id="6339"/>
    <lineage>
        <taxon>Eukaryota</taxon>
        <taxon>Metazoa</taxon>
        <taxon>Ecdysozoa</taxon>
        <taxon>Nematoda</taxon>
        <taxon>Chromadorea</taxon>
        <taxon>Rhabditida</taxon>
        <taxon>Rhabditina</taxon>
        <taxon>Rhabditomorpha</taxon>
        <taxon>Strongyloidea</taxon>
        <taxon>Heligmosomidae</taxon>
        <taxon>Heligmosomoides</taxon>
    </lineage>
</organism>
<reference evidence="1 2" key="1">
    <citation type="submission" date="2018-11" db="EMBL/GenBank/DDBJ databases">
        <authorList>
            <consortium name="Pathogen Informatics"/>
        </authorList>
    </citation>
    <scope>NUCLEOTIDE SEQUENCE [LARGE SCALE GENOMIC DNA]</scope>
</reference>
<accession>A0A3P7U8D9</accession>
<accession>A0A183F2L8</accession>
<sequence length="105" mass="11478">MTDAPALTLFHHIRGNQLIKQVSSVLAFRLTSCLLRRLAPGQLEVELATAFFTATEGCVSKESARALATKLMCCTLYGALYAKDCRRTVVLESTLAVLSYSRSHA</sequence>
<dbReference type="AlphaFoldDB" id="A0A183F2L8"/>
<name>A0A183F2L8_HELPZ</name>
<dbReference type="WBParaSite" id="HPBE_0000038401-mRNA-1">
    <property type="protein sequence ID" value="HPBE_0000038401-mRNA-1"/>
    <property type="gene ID" value="HPBE_0000038401"/>
</dbReference>
<dbReference type="EMBL" id="UZAH01000253">
    <property type="protein sequence ID" value="VDO18767.1"/>
    <property type="molecule type" value="Genomic_DNA"/>
</dbReference>